<evidence type="ECO:0000256" key="1">
    <source>
        <dbReference type="SAM" id="Phobius"/>
    </source>
</evidence>
<feature type="transmembrane region" description="Helical" evidence="1">
    <location>
        <begin position="107"/>
        <end position="126"/>
    </location>
</feature>
<dbReference type="STRING" id="1612308.SAMN05444581_102363"/>
<keyword evidence="1" id="KW-0472">Membrane</keyword>
<dbReference type="Pfam" id="PF03729">
    <property type="entry name" value="DUF308"/>
    <property type="match status" value="1"/>
</dbReference>
<feature type="transmembrane region" description="Helical" evidence="1">
    <location>
        <begin position="158"/>
        <end position="183"/>
    </location>
</feature>
<dbReference type="GO" id="GO:0005886">
    <property type="term" value="C:plasma membrane"/>
    <property type="evidence" value="ECO:0007669"/>
    <property type="project" value="TreeGrafter"/>
</dbReference>
<keyword evidence="1" id="KW-0812">Transmembrane</keyword>
<feature type="transmembrane region" description="Helical" evidence="1">
    <location>
        <begin position="20"/>
        <end position="39"/>
    </location>
</feature>
<dbReference type="PANTHER" id="PTHR34989">
    <property type="entry name" value="PROTEIN HDED"/>
    <property type="match status" value="1"/>
</dbReference>
<dbReference type="PANTHER" id="PTHR34989:SF1">
    <property type="entry name" value="PROTEIN HDED"/>
    <property type="match status" value="1"/>
</dbReference>
<dbReference type="AlphaFoldDB" id="A0A1I3X4K4"/>
<dbReference type="OrthoDB" id="9815400at2"/>
<feature type="transmembrane region" description="Helical" evidence="1">
    <location>
        <begin position="132"/>
        <end position="151"/>
    </location>
</feature>
<sequence length="188" mass="20136">MQKQFDVFIAEAPGSLPAHWGWLVALGVGIAILGALAIWRARTATLVYVVFLGAVLLIAGFAVFFTAFSLTGYWTAFFIHVLWAIFLAITGFIFVTRPTISGEAITLIMAFYFLAAGVVTIGFALFSHMHNGALSILDGVVSLALGALLISRWPFTGLWAIGLFIGVDLILRGAAIAGLGLSLRHLPR</sequence>
<evidence type="ECO:0000313" key="2">
    <source>
        <dbReference type="EMBL" id="SFK14762.1"/>
    </source>
</evidence>
<dbReference type="InterPro" id="IPR005325">
    <property type="entry name" value="DUF308_memb"/>
</dbReference>
<keyword evidence="1" id="KW-1133">Transmembrane helix</keyword>
<protein>
    <submittedName>
        <fullName evidence="2">Uncharacterized membrane protein HdeD, DUF308 family</fullName>
    </submittedName>
</protein>
<evidence type="ECO:0000313" key="3">
    <source>
        <dbReference type="Proteomes" id="UP000198755"/>
    </source>
</evidence>
<reference evidence="2 3" key="1">
    <citation type="submission" date="2016-10" db="EMBL/GenBank/DDBJ databases">
        <authorList>
            <person name="de Groot N.N."/>
        </authorList>
    </citation>
    <scope>NUCLEOTIDE SEQUENCE [LARGE SCALE GENOMIC DNA]</scope>
    <source>
        <strain evidence="2 3">NE2</strain>
    </source>
</reference>
<dbReference type="Proteomes" id="UP000198755">
    <property type="component" value="Unassembled WGS sequence"/>
</dbReference>
<accession>A0A1I3X4K4</accession>
<feature type="transmembrane region" description="Helical" evidence="1">
    <location>
        <begin position="46"/>
        <end position="68"/>
    </location>
</feature>
<proteinExistence type="predicted"/>
<keyword evidence="3" id="KW-1185">Reference proteome</keyword>
<gene>
    <name evidence="2" type="ORF">SAMN05444581_102363</name>
</gene>
<name>A0A1I3X4K4_9HYPH</name>
<organism evidence="2 3">
    <name type="scientific">Methylocapsa palsarum</name>
    <dbReference type="NCBI Taxonomy" id="1612308"/>
    <lineage>
        <taxon>Bacteria</taxon>
        <taxon>Pseudomonadati</taxon>
        <taxon>Pseudomonadota</taxon>
        <taxon>Alphaproteobacteria</taxon>
        <taxon>Hyphomicrobiales</taxon>
        <taxon>Beijerinckiaceae</taxon>
        <taxon>Methylocapsa</taxon>
    </lineage>
</organism>
<feature type="transmembrane region" description="Helical" evidence="1">
    <location>
        <begin position="74"/>
        <end position="95"/>
    </location>
</feature>
<dbReference type="RefSeq" id="WP_091678677.1">
    <property type="nucleotide sequence ID" value="NZ_FOSN01000002.1"/>
</dbReference>
<dbReference type="EMBL" id="FOSN01000002">
    <property type="protein sequence ID" value="SFK14762.1"/>
    <property type="molecule type" value="Genomic_DNA"/>
</dbReference>
<dbReference type="InterPro" id="IPR052712">
    <property type="entry name" value="Acid_resist_chaperone_HdeD"/>
</dbReference>